<accession>A0A7C4QPQ3</accession>
<evidence type="ECO:0000313" key="1">
    <source>
        <dbReference type="EMBL" id="HGT38368.1"/>
    </source>
</evidence>
<name>A0A7C4QPQ3_9PLAN</name>
<dbReference type="AlphaFoldDB" id="A0A7C4QPQ3"/>
<dbReference type="EMBL" id="DSVQ01000007">
    <property type="protein sequence ID" value="HGT38368.1"/>
    <property type="molecule type" value="Genomic_DNA"/>
</dbReference>
<organism evidence="1">
    <name type="scientific">Schlesneria paludicola</name>
    <dbReference type="NCBI Taxonomy" id="360056"/>
    <lineage>
        <taxon>Bacteria</taxon>
        <taxon>Pseudomonadati</taxon>
        <taxon>Planctomycetota</taxon>
        <taxon>Planctomycetia</taxon>
        <taxon>Planctomycetales</taxon>
        <taxon>Planctomycetaceae</taxon>
        <taxon>Schlesneria</taxon>
    </lineage>
</organism>
<reference evidence="1" key="1">
    <citation type="journal article" date="2020" name="mSystems">
        <title>Genome- and Community-Level Interaction Insights into Carbon Utilization and Element Cycling Functions of Hydrothermarchaeota in Hydrothermal Sediment.</title>
        <authorList>
            <person name="Zhou Z."/>
            <person name="Liu Y."/>
            <person name="Xu W."/>
            <person name="Pan J."/>
            <person name="Luo Z.H."/>
            <person name="Li M."/>
        </authorList>
    </citation>
    <scope>NUCLEOTIDE SEQUENCE [LARGE SCALE GENOMIC DNA]</scope>
    <source>
        <strain evidence="1">SpSt-508</strain>
    </source>
</reference>
<comment type="caution">
    <text evidence="1">The sequence shown here is derived from an EMBL/GenBank/DDBJ whole genome shotgun (WGS) entry which is preliminary data.</text>
</comment>
<dbReference type="CDD" id="cd09766">
    <property type="entry name" value="Csx15_I-U"/>
    <property type="match status" value="1"/>
</dbReference>
<dbReference type="NCBIfam" id="NF040560">
    <property type="entry name" value="CAS_Csx15"/>
    <property type="match status" value="1"/>
</dbReference>
<protein>
    <submittedName>
        <fullName evidence="1">Uncharacterized protein</fullName>
    </submittedName>
</protein>
<sequence length="127" mass="14150">MLLLNFGHPLTDAHLARIRELAGRDLERIIVVPTHFDHARPFTEQVRELLATLPLTAEQWQTTPLLINPPSLAPIAAALLAEVHGRSGYFPTIVRLKPVTGTVPPQFEVAELLNLQAIRDAARTRRV</sequence>
<gene>
    <name evidence="1" type="ORF">ENS64_03775</name>
</gene>
<proteinExistence type="predicted"/>